<proteinExistence type="predicted"/>
<name>A0AAN8CIX0_9TELE</name>
<evidence type="ECO:0000256" key="1">
    <source>
        <dbReference type="SAM" id="MobiDB-lite"/>
    </source>
</evidence>
<accession>A0AAN8CIX0</accession>
<feature type="region of interest" description="Disordered" evidence="1">
    <location>
        <begin position="125"/>
        <end position="172"/>
    </location>
</feature>
<evidence type="ECO:0000313" key="2">
    <source>
        <dbReference type="EMBL" id="KAK5904430.1"/>
    </source>
</evidence>
<organism evidence="2 3">
    <name type="scientific">Champsocephalus esox</name>
    <name type="common">pike icefish</name>
    <dbReference type="NCBI Taxonomy" id="159716"/>
    <lineage>
        <taxon>Eukaryota</taxon>
        <taxon>Metazoa</taxon>
        <taxon>Chordata</taxon>
        <taxon>Craniata</taxon>
        <taxon>Vertebrata</taxon>
        <taxon>Euteleostomi</taxon>
        <taxon>Actinopterygii</taxon>
        <taxon>Neopterygii</taxon>
        <taxon>Teleostei</taxon>
        <taxon>Neoteleostei</taxon>
        <taxon>Acanthomorphata</taxon>
        <taxon>Eupercaria</taxon>
        <taxon>Perciformes</taxon>
        <taxon>Notothenioidei</taxon>
        <taxon>Channichthyidae</taxon>
        <taxon>Champsocephalus</taxon>
    </lineage>
</organism>
<comment type="caution">
    <text evidence="2">The sequence shown here is derived from an EMBL/GenBank/DDBJ whole genome shotgun (WGS) entry which is preliminary data.</text>
</comment>
<dbReference type="EMBL" id="JAULUE010002050">
    <property type="protein sequence ID" value="KAK5904430.1"/>
    <property type="molecule type" value="Genomic_DNA"/>
</dbReference>
<dbReference type="Proteomes" id="UP001335648">
    <property type="component" value="Unassembled WGS sequence"/>
</dbReference>
<dbReference type="AlphaFoldDB" id="A0AAN8CIX0"/>
<reference evidence="2 3" key="1">
    <citation type="journal article" date="2023" name="Mol. Biol. Evol.">
        <title>Genomics of Secondarily Temperate Adaptation in the Only Non-Antarctic Icefish.</title>
        <authorList>
            <person name="Rivera-Colon A.G."/>
            <person name="Rayamajhi N."/>
            <person name="Minhas B.F."/>
            <person name="Madrigal G."/>
            <person name="Bilyk K.T."/>
            <person name="Yoon V."/>
            <person name="Hune M."/>
            <person name="Gregory S."/>
            <person name="Cheng C.H.C."/>
            <person name="Catchen J.M."/>
        </authorList>
    </citation>
    <scope>NUCLEOTIDE SEQUENCE [LARGE SCALE GENOMIC DNA]</scope>
    <source>
        <strain evidence="2">JC2023a</strain>
    </source>
</reference>
<protein>
    <submittedName>
        <fullName evidence="2">Uncharacterized protein</fullName>
    </submittedName>
</protein>
<sequence length="215" mass="23950">MGNWSRLERSPVQRYQGWEGGVNSGRDASEVKPLIMITNWSWLLERQAAAVGRRPLKCPPPVAGSQAPSHEETLELCGCLWERMSCDARVTERRMAEGWTPRLVLLTGLWVQRRGCWGWHSGTREREQWDQGDGTVGPGRGNNGTREREQWDEGEGTVGPGRGNSGTREREQDCVHVLPGPNLCSLVTHTHRVGGSIKSVPTHRRRAVTDTLAAP</sequence>
<keyword evidence="3" id="KW-1185">Reference proteome</keyword>
<gene>
    <name evidence="2" type="ORF">CesoFtcFv8_005996</name>
</gene>
<evidence type="ECO:0000313" key="3">
    <source>
        <dbReference type="Proteomes" id="UP001335648"/>
    </source>
</evidence>